<name>A0A2P8IAX7_SACCR</name>
<dbReference type="OrthoDB" id="7375616at2"/>
<organism evidence="1 2">
    <name type="scientific">Saccharothrix carnea</name>
    <dbReference type="NCBI Taxonomy" id="1280637"/>
    <lineage>
        <taxon>Bacteria</taxon>
        <taxon>Bacillati</taxon>
        <taxon>Actinomycetota</taxon>
        <taxon>Actinomycetes</taxon>
        <taxon>Pseudonocardiales</taxon>
        <taxon>Pseudonocardiaceae</taxon>
        <taxon>Saccharothrix</taxon>
    </lineage>
</organism>
<dbReference type="InterPro" id="IPR032710">
    <property type="entry name" value="NTF2-like_dom_sf"/>
</dbReference>
<keyword evidence="2" id="KW-1185">Reference proteome</keyword>
<evidence type="ECO:0000313" key="2">
    <source>
        <dbReference type="Proteomes" id="UP000241118"/>
    </source>
</evidence>
<dbReference type="Proteomes" id="UP000241118">
    <property type="component" value="Unassembled WGS sequence"/>
</dbReference>
<dbReference type="SUPFAM" id="SSF54427">
    <property type="entry name" value="NTF2-like"/>
    <property type="match status" value="1"/>
</dbReference>
<dbReference type="EMBL" id="PYAX01000005">
    <property type="protein sequence ID" value="PSL55624.1"/>
    <property type="molecule type" value="Genomic_DNA"/>
</dbReference>
<accession>A0A2P8IAX7</accession>
<proteinExistence type="predicted"/>
<dbReference type="Gene3D" id="3.10.450.50">
    <property type="match status" value="1"/>
</dbReference>
<evidence type="ECO:0008006" key="3">
    <source>
        <dbReference type="Google" id="ProtNLM"/>
    </source>
</evidence>
<comment type="caution">
    <text evidence="1">The sequence shown here is derived from an EMBL/GenBank/DDBJ whole genome shotgun (WGS) entry which is preliminary data.</text>
</comment>
<protein>
    <recommendedName>
        <fullName evidence="3">Ketosteroid isomerase-like protein</fullName>
    </recommendedName>
</protein>
<dbReference type="RefSeq" id="WP_106616460.1">
    <property type="nucleotide sequence ID" value="NZ_PYAX01000005.1"/>
</dbReference>
<gene>
    <name evidence="1" type="ORF">B0I31_105594</name>
</gene>
<sequence length="97" mass="10244">MIARTPEELPPLFAAGFNAGDPSGVYEPGAQPAELAEHLALTQTMTVNARKVITRGDLALLIVDWRIGDLTGTATDVARRGPDGGWRYAIDNPSGVA</sequence>
<dbReference type="AlphaFoldDB" id="A0A2P8IAX7"/>
<reference evidence="1 2" key="1">
    <citation type="submission" date="2018-03" db="EMBL/GenBank/DDBJ databases">
        <title>Genomic Encyclopedia of Type Strains, Phase III (KMG-III): the genomes of soil and plant-associated and newly described type strains.</title>
        <authorList>
            <person name="Whitman W."/>
        </authorList>
    </citation>
    <scope>NUCLEOTIDE SEQUENCE [LARGE SCALE GENOMIC DNA]</scope>
    <source>
        <strain evidence="1 2">CGMCC 4.7097</strain>
    </source>
</reference>
<evidence type="ECO:0000313" key="1">
    <source>
        <dbReference type="EMBL" id="PSL55624.1"/>
    </source>
</evidence>